<dbReference type="AlphaFoldDB" id="A0A2K3JP80"/>
<dbReference type="Proteomes" id="UP000236291">
    <property type="component" value="Unassembled WGS sequence"/>
</dbReference>
<reference evidence="1 2" key="2">
    <citation type="journal article" date="2017" name="Front. Plant Sci.">
        <title>Gene Classification and Mining of Molecular Markers Useful in Red Clover (Trifolium pratense) Breeding.</title>
        <authorList>
            <person name="Istvanek J."/>
            <person name="Dluhosova J."/>
            <person name="Dluhos P."/>
            <person name="Patkova L."/>
            <person name="Nedelnik J."/>
            <person name="Repkova J."/>
        </authorList>
    </citation>
    <scope>NUCLEOTIDE SEQUENCE [LARGE SCALE GENOMIC DNA]</scope>
    <source>
        <strain evidence="2">cv. Tatra</strain>
        <tissue evidence="1">Young leaves</tissue>
    </source>
</reference>
<reference evidence="1 2" key="1">
    <citation type="journal article" date="2014" name="Am. J. Bot.">
        <title>Genome assembly and annotation for red clover (Trifolium pratense; Fabaceae).</title>
        <authorList>
            <person name="Istvanek J."/>
            <person name="Jaros M."/>
            <person name="Krenek A."/>
            <person name="Repkova J."/>
        </authorList>
    </citation>
    <scope>NUCLEOTIDE SEQUENCE [LARGE SCALE GENOMIC DNA]</scope>
    <source>
        <strain evidence="2">cv. Tatra</strain>
        <tissue evidence="1">Young leaves</tissue>
    </source>
</reference>
<name>A0A2K3JP80_TRIPR</name>
<dbReference type="EMBL" id="ASHM01072936">
    <property type="protein sequence ID" value="PNX55820.1"/>
    <property type="molecule type" value="Genomic_DNA"/>
</dbReference>
<organism evidence="1 2">
    <name type="scientific">Trifolium pratense</name>
    <name type="common">Red clover</name>
    <dbReference type="NCBI Taxonomy" id="57577"/>
    <lineage>
        <taxon>Eukaryota</taxon>
        <taxon>Viridiplantae</taxon>
        <taxon>Streptophyta</taxon>
        <taxon>Embryophyta</taxon>
        <taxon>Tracheophyta</taxon>
        <taxon>Spermatophyta</taxon>
        <taxon>Magnoliopsida</taxon>
        <taxon>eudicotyledons</taxon>
        <taxon>Gunneridae</taxon>
        <taxon>Pentapetalae</taxon>
        <taxon>rosids</taxon>
        <taxon>fabids</taxon>
        <taxon>Fabales</taxon>
        <taxon>Fabaceae</taxon>
        <taxon>Papilionoideae</taxon>
        <taxon>50 kb inversion clade</taxon>
        <taxon>NPAAA clade</taxon>
        <taxon>Hologalegina</taxon>
        <taxon>IRL clade</taxon>
        <taxon>Trifolieae</taxon>
        <taxon>Trifolium</taxon>
    </lineage>
</organism>
<evidence type="ECO:0000313" key="2">
    <source>
        <dbReference type="Proteomes" id="UP000236291"/>
    </source>
</evidence>
<accession>A0A2K3JP80</accession>
<protein>
    <submittedName>
        <fullName evidence="1">Uncharacterized protein</fullName>
    </submittedName>
</protein>
<evidence type="ECO:0000313" key="1">
    <source>
        <dbReference type="EMBL" id="PNX55820.1"/>
    </source>
</evidence>
<gene>
    <name evidence="1" type="ORF">L195_g049451</name>
</gene>
<proteinExistence type="predicted"/>
<comment type="caution">
    <text evidence="1">The sequence shown here is derived from an EMBL/GenBank/DDBJ whole genome shotgun (WGS) entry which is preliminary data.</text>
</comment>
<sequence>MHRRFIWFEINNDRKYYVVVRKIVSMPKELGDLGFRRLDVMNKACILKLFWKLQTGRLDVRAGLADGKSDF</sequence>